<protein>
    <submittedName>
        <fullName evidence="2">Uncharacterized protein</fullName>
    </submittedName>
</protein>
<dbReference type="AlphaFoldDB" id="A0A3D9C3V2"/>
<sequence length="83" mass="8987">MKKLVILAASTAIVFALHSCSSERDENVTPKDAAMKIDANLSKQGVKIDSTKIKLSTSKGAEPIKPDNPDETIDPTKPDRPRL</sequence>
<evidence type="ECO:0000313" key="2">
    <source>
        <dbReference type="EMBL" id="REC60543.1"/>
    </source>
</evidence>
<organism evidence="2 3">
    <name type="scientific">Chryseobacterium pennae</name>
    <dbReference type="NCBI Taxonomy" id="2258962"/>
    <lineage>
        <taxon>Bacteria</taxon>
        <taxon>Pseudomonadati</taxon>
        <taxon>Bacteroidota</taxon>
        <taxon>Flavobacteriia</taxon>
        <taxon>Flavobacteriales</taxon>
        <taxon>Weeksellaceae</taxon>
        <taxon>Chryseobacterium group</taxon>
        <taxon>Chryseobacterium</taxon>
    </lineage>
</organism>
<keyword evidence="3" id="KW-1185">Reference proteome</keyword>
<reference evidence="3" key="1">
    <citation type="submission" date="2018-06" db="EMBL/GenBank/DDBJ databases">
        <authorList>
            <person name="Lum Nde A."/>
            <person name="Hugo C."/>
        </authorList>
    </citation>
    <scope>NUCLEOTIDE SEQUENCE [LARGE SCALE GENOMIC DNA]</scope>
    <source>
        <strain evidence="3">1_F178</strain>
    </source>
</reference>
<proteinExistence type="predicted"/>
<gene>
    <name evidence="2" type="ORF">DRF65_19975</name>
</gene>
<feature type="region of interest" description="Disordered" evidence="1">
    <location>
        <begin position="52"/>
        <end position="83"/>
    </location>
</feature>
<accession>A0A3D9C3V2</accession>
<evidence type="ECO:0000313" key="3">
    <source>
        <dbReference type="Proteomes" id="UP000256686"/>
    </source>
</evidence>
<dbReference type="RefSeq" id="WP_115972514.1">
    <property type="nucleotide sequence ID" value="NZ_QNVT01000023.1"/>
</dbReference>
<feature type="compositionally biased region" description="Basic and acidic residues" evidence="1">
    <location>
        <begin position="62"/>
        <end position="83"/>
    </location>
</feature>
<dbReference type="Proteomes" id="UP000256686">
    <property type="component" value="Unassembled WGS sequence"/>
</dbReference>
<comment type="caution">
    <text evidence="2">The sequence shown here is derived from an EMBL/GenBank/DDBJ whole genome shotgun (WGS) entry which is preliminary data.</text>
</comment>
<name>A0A3D9C3V2_9FLAO</name>
<dbReference type="EMBL" id="QNVT01000023">
    <property type="protein sequence ID" value="REC60543.1"/>
    <property type="molecule type" value="Genomic_DNA"/>
</dbReference>
<evidence type="ECO:0000256" key="1">
    <source>
        <dbReference type="SAM" id="MobiDB-lite"/>
    </source>
</evidence>